<proteinExistence type="inferred from homology"/>
<dbReference type="STRING" id="1123231.SAMN02745189_01369"/>
<dbReference type="Pfam" id="PF03816">
    <property type="entry name" value="LytR_cpsA_psr"/>
    <property type="match status" value="1"/>
</dbReference>
<dbReference type="Proteomes" id="UP000184206">
    <property type="component" value="Unassembled WGS sequence"/>
</dbReference>
<evidence type="ECO:0000256" key="2">
    <source>
        <dbReference type="SAM" id="Phobius"/>
    </source>
</evidence>
<dbReference type="PANTHER" id="PTHR33392:SF6">
    <property type="entry name" value="POLYISOPRENYL-TEICHOIC ACID--PEPTIDOGLYCAN TEICHOIC ACID TRANSFERASE TAGU"/>
    <property type="match status" value="1"/>
</dbReference>
<sequence>MRQNRRSGMHPVFKVLIALLLTFIVIVGGLIAYVYFQIRGTANVMYDAEFEGSQSNLREAQVEIREGEPVSVVLFGTDDDEARNEVLSGQRSDTIMVVTLNPDTGDGRIVSIPRDTRTEIIGRDTVEKINHAHAYGGPLMAKDTVENFLEVPIDYFVSINMDGFTNIIDEVDGITVTSDDTFDQSGYSFVSGETYEMDGEMALAFSRARYDPGSGGDAGRQQRQQQIVQAIADELLSIQTVTNFNDILNVLGENVRTNIQFNEMNALRSTYQEPARNLEQLLLDGYDERSQEDGLYYFYPDDESYEEVTDELKENLELD</sequence>
<dbReference type="OrthoDB" id="27330at2"/>
<dbReference type="AlphaFoldDB" id="A0A1M7F8I4"/>
<dbReference type="RefSeq" id="WP_072709701.1">
    <property type="nucleotide sequence ID" value="NZ_FRCF01000004.1"/>
</dbReference>
<name>A0A1M7F8I4_9BACL</name>
<evidence type="ECO:0000313" key="4">
    <source>
        <dbReference type="EMBL" id="SHM00283.1"/>
    </source>
</evidence>
<accession>A0A1M7F8I4</accession>
<dbReference type="InterPro" id="IPR004474">
    <property type="entry name" value="LytR_CpsA_psr"/>
</dbReference>
<feature type="domain" description="Cell envelope-related transcriptional attenuator" evidence="3">
    <location>
        <begin position="91"/>
        <end position="235"/>
    </location>
</feature>
<feature type="transmembrane region" description="Helical" evidence="2">
    <location>
        <begin position="12"/>
        <end position="36"/>
    </location>
</feature>
<dbReference type="InterPro" id="IPR050922">
    <property type="entry name" value="LytR/CpsA/Psr_CW_biosynth"/>
</dbReference>
<keyword evidence="5" id="KW-1185">Reference proteome</keyword>
<evidence type="ECO:0000313" key="5">
    <source>
        <dbReference type="Proteomes" id="UP000184206"/>
    </source>
</evidence>
<keyword evidence="2" id="KW-0472">Membrane</keyword>
<keyword evidence="2" id="KW-0812">Transmembrane</keyword>
<organism evidence="4 5">
    <name type="scientific">Lacicoccus alkaliphilus DSM 16010</name>
    <dbReference type="NCBI Taxonomy" id="1123231"/>
    <lineage>
        <taxon>Bacteria</taxon>
        <taxon>Bacillati</taxon>
        <taxon>Bacillota</taxon>
        <taxon>Bacilli</taxon>
        <taxon>Bacillales</taxon>
        <taxon>Salinicoccaceae</taxon>
        <taxon>Lacicoccus</taxon>
    </lineage>
</organism>
<dbReference type="EMBL" id="FRCF01000004">
    <property type="protein sequence ID" value="SHM00283.1"/>
    <property type="molecule type" value="Genomic_DNA"/>
</dbReference>
<dbReference type="NCBIfam" id="TIGR00350">
    <property type="entry name" value="lytR_cpsA_psr"/>
    <property type="match status" value="1"/>
</dbReference>
<dbReference type="PANTHER" id="PTHR33392">
    <property type="entry name" value="POLYISOPRENYL-TEICHOIC ACID--PEPTIDOGLYCAN TEICHOIC ACID TRANSFERASE TAGU"/>
    <property type="match status" value="1"/>
</dbReference>
<evidence type="ECO:0000256" key="1">
    <source>
        <dbReference type="ARBA" id="ARBA00006068"/>
    </source>
</evidence>
<gene>
    <name evidence="4" type="ORF">SAMN02745189_01369</name>
</gene>
<evidence type="ECO:0000259" key="3">
    <source>
        <dbReference type="Pfam" id="PF03816"/>
    </source>
</evidence>
<reference evidence="4 5" key="1">
    <citation type="submission" date="2016-11" db="EMBL/GenBank/DDBJ databases">
        <authorList>
            <person name="Jaros S."/>
            <person name="Januszkiewicz K."/>
            <person name="Wedrychowicz H."/>
        </authorList>
    </citation>
    <scope>NUCLEOTIDE SEQUENCE [LARGE SCALE GENOMIC DNA]</scope>
    <source>
        <strain evidence="4 5">DSM 16010</strain>
    </source>
</reference>
<keyword evidence="2" id="KW-1133">Transmembrane helix</keyword>
<protein>
    <submittedName>
        <fullName evidence="4">Transcriptional attenuator, LytR family</fullName>
    </submittedName>
</protein>
<comment type="similarity">
    <text evidence="1">Belongs to the LytR/CpsA/Psr (LCP) family.</text>
</comment>
<dbReference type="Gene3D" id="3.40.630.190">
    <property type="entry name" value="LCP protein"/>
    <property type="match status" value="1"/>
</dbReference>